<feature type="region of interest" description="Disordered" evidence="1">
    <location>
        <begin position="491"/>
        <end position="532"/>
    </location>
</feature>
<accession>A0ABM9MKJ5</accession>
<reference evidence="4 5" key="1">
    <citation type="submission" date="2023-08" db="EMBL/GenBank/DDBJ databases">
        <authorList>
            <person name="Folkvardsen B D."/>
            <person name="Norman A."/>
        </authorList>
    </citation>
    <scope>NUCLEOTIDE SEQUENCE [LARGE SCALE GENOMIC DNA]</scope>
    <source>
        <strain evidence="4 5">Mu0050</strain>
    </source>
</reference>
<dbReference type="PROSITE" id="PS00455">
    <property type="entry name" value="AMP_BINDING"/>
    <property type="match status" value="1"/>
</dbReference>
<organism evidence="4 5">
    <name type="scientific">[Mycobacterium] wendilense</name>
    <dbReference type="NCBI Taxonomy" id="3064284"/>
    <lineage>
        <taxon>Bacteria</taxon>
        <taxon>Bacillati</taxon>
        <taxon>Actinomycetota</taxon>
        <taxon>Actinomycetes</taxon>
        <taxon>Mycobacteriales</taxon>
        <taxon>Mycobacteriaceae</taxon>
        <taxon>Mycolicibacter</taxon>
    </lineage>
</organism>
<dbReference type="InterPro" id="IPR045851">
    <property type="entry name" value="AMP-bd_C_sf"/>
</dbReference>
<evidence type="ECO:0000313" key="5">
    <source>
        <dbReference type="Proteomes" id="UP001190466"/>
    </source>
</evidence>
<feature type="compositionally biased region" description="Polar residues" evidence="1">
    <location>
        <begin position="494"/>
        <end position="510"/>
    </location>
</feature>
<dbReference type="InterPro" id="IPR020845">
    <property type="entry name" value="AMP-binding_CS"/>
</dbReference>
<dbReference type="EMBL" id="OY726395">
    <property type="protein sequence ID" value="CAJ1587484.1"/>
    <property type="molecule type" value="Genomic_DNA"/>
</dbReference>
<dbReference type="InterPro" id="IPR025110">
    <property type="entry name" value="AMP-bd_C"/>
</dbReference>
<dbReference type="RefSeq" id="WP_316513236.1">
    <property type="nucleotide sequence ID" value="NZ_OY726395.1"/>
</dbReference>
<evidence type="ECO:0000256" key="1">
    <source>
        <dbReference type="SAM" id="MobiDB-lite"/>
    </source>
</evidence>
<evidence type="ECO:0000259" key="2">
    <source>
        <dbReference type="Pfam" id="PF00501"/>
    </source>
</evidence>
<keyword evidence="5" id="KW-1185">Reference proteome</keyword>
<dbReference type="PANTHER" id="PTHR43767">
    <property type="entry name" value="LONG-CHAIN-FATTY-ACID--COA LIGASE"/>
    <property type="match status" value="1"/>
</dbReference>
<dbReference type="InterPro" id="IPR042099">
    <property type="entry name" value="ANL_N_sf"/>
</dbReference>
<sequence length="532" mass="57296">MHRHGARPFLVFHSDTGTVTTWTYRQFDAVVTRTAEVLARHGVDAGDPVHLALRNSPPFVAVWLAAARLGAWIVPADPAVTPRDVRAHFERTEPRLGICARSRATPYQEGAVPAAPILELAEDESDIASGGALSATVNSAISSAPRSTDRLAVLFTSGTTSAPKGAMVTQANYVAAAEFMARASKLVAAHRWFVTLPLFHANAQYYCFASAIAVGSSVALTSAFSASRWIEQARALSVTHASLFAAPIRMILDRTSRSTTGLSLQHVWFAQNLAAAHYDRFAKLAGTRPRQLYGMTETIAAVSCDSRSPYRHDVLGEPLPGRRIRLRSPETGQECGIDEVGELMVHGRPGHDLFGGYFQDAAATARVLVDRDGDTAWLATGDLMSRDATGVLRFVGRLDDVIKVAGENVSLAEVEVRLTEAPGVREAAVVARPDPVRDTVPHAFIVPTDPTKPPTSEELNDWAAGNLLPSGRPVEWHLIDELPRTSVGKIRRSQLPQTGSRLANPMTSSDDPGYVPAGVQEPSVGVTSRDTR</sequence>
<dbReference type="Pfam" id="PF13193">
    <property type="entry name" value="AMP-binding_C"/>
    <property type="match status" value="1"/>
</dbReference>
<dbReference type="Gene3D" id="3.30.300.30">
    <property type="match status" value="1"/>
</dbReference>
<dbReference type="InterPro" id="IPR000873">
    <property type="entry name" value="AMP-dep_synth/lig_dom"/>
</dbReference>
<feature type="domain" description="AMP-dependent synthetase/ligase" evidence="2">
    <location>
        <begin position="3"/>
        <end position="358"/>
    </location>
</feature>
<name>A0ABM9MKJ5_9MYCO</name>
<feature type="domain" description="AMP-binding enzyme C-terminal" evidence="3">
    <location>
        <begin position="413"/>
        <end position="489"/>
    </location>
</feature>
<protein>
    <submittedName>
        <fullName evidence="4">Class I adenylate-forming enzyme family protein</fullName>
    </submittedName>
</protein>
<proteinExistence type="predicted"/>
<dbReference type="InterPro" id="IPR050237">
    <property type="entry name" value="ATP-dep_AMP-bd_enzyme"/>
</dbReference>
<dbReference type="Proteomes" id="UP001190466">
    <property type="component" value="Chromosome"/>
</dbReference>
<dbReference type="Gene3D" id="3.40.50.12780">
    <property type="entry name" value="N-terminal domain of ligase-like"/>
    <property type="match status" value="1"/>
</dbReference>
<dbReference type="SUPFAM" id="SSF56801">
    <property type="entry name" value="Acetyl-CoA synthetase-like"/>
    <property type="match status" value="1"/>
</dbReference>
<evidence type="ECO:0000259" key="3">
    <source>
        <dbReference type="Pfam" id="PF13193"/>
    </source>
</evidence>
<dbReference type="PANTHER" id="PTHR43767:SF1">
    <property type="entry name" value="NONRIBOSOMAL PEPTIDE SYNTHASE PES1 (EUROFUNG)-RELATED"/>
    <property type="match status" value="1"/>
</dbReference>
<dbReference type="Pfam" id="PF00501">
    <property type="entry name" value="AMP-binding"/>
    <property type="match status" value="1"/>
</dbReference>
<gene>
    <name evidence="4" type="ORF">MU0050_004821</name>
</gene>
<evidence type="ECO:0000313" key="4">
    <source>
        <dbReference type="EMBL" id="CAJ1587484.1"/>
    </source>
</evidence>